<dbReference type="STRING" id="1043493.SAMN05421637_0101"/>
<keyword evidence="3" id="KW-1185">Reference proteome</keyword>
<evidence type="ECO:0000313" key="3">
    <source>
        <dbReference type="Proteomes" id="UP000183315"/>
    </source>
</evidence>
<dbReference type="AlphaFoldDB" id="A0A1H6TV54"/>
<dbReference type="InterPro" id="IPR051207">
    <property type="entry name" value="ComplexI_NDUFA9_subunit"/>
</dbReference>
<evidence type="ECO:0000259" key="1">
    <source>
        <dbReference type="Pfam" id="PF13460"/>
    </source>
</evidence>
<dbReference type="PANTHER" id="PTHR12126:SF11">
    <property type="entry name" value="NADH DEHYDROGENASE [UBIQUINONE] 1 ALPHA SUBCOMPLEX SUBUNIT 9, MITOCHONDRIAL"/>
    <property type="match status" value="1"/>
</dbReference>
<gene>
    <name evidence="2" type="ORF">SAMN05421637_0101</name>
</gene>
<dbReference type="OrthoDB" id="9774199at2"/>
<evidence type="ECO:0000313" key="2">
    <source>
        <dbReference type="EMBL" id="SEI82094.1"/>
    </source>
</evidence>
<dbReference type="Gene3D" id="3.40.50.720">
    <property type="entry name" value="NAD(P)-binding Rossmann-like Domain"/>
    <property type="match status" value="1"/>
</dbReference>
<name>A0A1H6TV54_9MICO</name>
<dbReference type="SUPFAM" id="SSF51735">
    <property type="entry name" value="NAD(P)-binding Rossmann-fold domains"/>
    <property type="match status" value="1"/>
</dbReference>
<sequence>MDAPDAAPPNSPFGSEEALRAVPGPDGAAPLVLVLGATGYIGGRLVPRLLAGGYRVRVLTRSARRVAALPWSGEVETVEGDAADPEAMDRAMAGVGIVYHLVHSMHSGRDYARLDRAIAENVARAAAAAGVDRIVYLSGLHPDGVELSSHLASRKEVGDLLLASATPTLVLQAGVVIGSGSASFEMIRHLTEVLPYMPAPRWVRNLIQPIAVRDVLYYLLAAARVDAAANGVYDIGGPDVMRYSEMMNGYAEVAGLPRRGITALPVLTPGLASHWVGLVTPVPSRIARPLVESLLHSCVVKDDAIDAIIPPPPGGLTGYSDAVALALARVEIDEVETSWVDGRVLGAPSDPMPSDPEWARRTVFKDERTKPTTAEPAEVWRVITEIGGATGWYSASVLWAVRGLMDRMVGGVGQRRGRRTLAAPRVGDAIDVWRVEHVEPGRLLRLRAEMRVPGRAWLELGVEPAAEGAVYRQRAVFLPRGLTGRLYWLSVLPFHGLVFSGMVNRIVAEAEATATPRARSRA</sequence>
<feature type="domain" description="NAD(P)-binding" evidence="1">
    <location>
        <begin position="36"/>
        <end position="143"/>
    </location>
</feature>
<dbReference type="InterPro" id="IPR021295">
    <property type="entry name" value="DUF2867"/>
</dbReference>
<dbReference type="RefSeq" id="WP_042212293.1">
    <property type="nucleotide sequence ID" value="NZ_BBLU01000001.1"/>
</dbReference>
<reference evidence="3" key="1">
    <citation type="submission" date="2016-10" db="EMBL/GenBank/DDBJ databases">
        <authorList>
            <person name="Varghese N."/>
        </authorList>
    </citation>
    <scope>NUCLEOTIDE SEQUENCE [LARGE SCALE GENOMIC DNA]</scope>
    <source>
        <strain evidence="3">DSM 24868</strain>
    </source>
</reference>
<dbReference type="Pfam" id="PF11066">
    <property type="entry name" value="DUF2867"/>
    <property type="match status" value="1"/>
</dbReference>
<accession>A0A1H6TV54</accession>
<organism evidence="2 3">
    <name type="scientific">Demequina mangrovi</name>
    <dbReference type="NCBI Taxonomy" id="1043493"/>
    <lineage>
        <taxon>Bacteria</taxon>
        <taxon>Bacillati</taxon>
        <taxon>Actinomycetota</taxon>
        <taxon>Actinomycetes</taxon>
        <taxon>Micrococcales</taxon>
        <taxon>Demequinaceae</taxon>
        <taxon>Demequina</taxon>
    </lineage>
</organism>
<dbReference type="PANTHER" id="PTHR12126">
    <property type="entry name" value="NADH-UBIQUINONE OXIDOREDUCTASE 39 KDA SUBUNIT-RELATED"/>
    <property type="match status" value="1"/>
</dbReference>
<dbReference type="GO" id="GO:0044877">
    <property type="term" value="F:protein-containing complex binding"/>
    <property type="evidence" value="ECO:0007669"/>
    <property type="project" value="TreeGrafter"/>
</dbReference>
<proteinExistence type="predicted"/>
<dbReference type="InterPro" id="IPR016040">
    <property type="entry name" value="NAD(P)-bd_dom"/>
</dbReference>
<dbReference type="InterPro" id="IPR036291">
    <property type="entry name" value="NAD(P)-bd_dom_sf"/>
</dbReference>
<dbReference type="Pfam" id="PF13460">
    <property type="entry name" value="NAD_binding_10"/>
    <property type="match status" value="1"/>
</dbReference>
<dbReference type="SUPFAM" id="SSF55961">
    <property type="entry name" value="Bet v1-like"/>
    <property type="match status" value="1"/>
</dbReference>
<dbReference type="Proteomes" id="UP000183315">
    <property type="component" value="Unassembled WGS sequence"/>
</dbReference>
<protein>
    <submittedName>
        <fullName evidence="2">Uncharacterized conserved protein YbjT, contains NAD(P)-binding and DUF2867 domains</fullName>
    </submittedName>
</protein>
<dbReference type="EMBL" id="FNZI01000001">
    <property type="protein sequence ID" value="SEI82094.1"/>
    <property type="molecule type" value="Genomic_DNA"/>
</dbReference>
<dbReference type="eggNOG" id="COG0702">
    <property type="taxonomic scope" value="Bacteria"/>
</dbReference>